<dbReference type="GO" id="GO:0016787">
    <property type="term" value="F:hydrolase activity"/>
    <property type="evidence" value="ECO:0007669"/>
    <property type="project" value="UniProtKB-KW"/>
</dbReference>
<reference evidence="5 6" key="1">
    <citation type="submission" date="2019-04" db="EMBL/GenBank/DDBJ databases">
        <authorList>
            <consortium name="DOE Joint Genome Institute"/>
            <person name="Mondo S."/>
            <person name="Kjaerbolling I."/>
            <person name="Vesth T."/>
            <person name="Frisvad J.C."/>
            <person name="Nybo J.L."/>
            <person name="Theobald S."/>
            <person name="Kildgaard S."/>
            <person name="Isbrandt T."/>
            <person name="Kuo A."/>
            <person name="Sato A."/>
            <person name="Lyhne E.K."/>
            <person name="Kogle M.E."/>
            <person name="Wiebenga A."/>
            <person name="Kun R.S."/>
            <person name="Lubbers R.J."/>
            <person name="Makela M.R."/>
            <person name="Barry K."/>
            <person name="Chovatia M."/>
            <person name="Clum A."/>
            <person name="Daum C."/>
            <person name="Haridas S."/>
            <person name="He G."/>
            <person name="LaButti K."/>
            <person name="Lipzen A."/>
            <person name="Riley R."/>
            <person name="Salamov A."/>
            <person name="Simmons B.A."/>
            <person name="Magnuson J.K."/>
            <person name="Henrissat B."/>
            <person name="Mortensen U.H."/>
            <person name="Larsen T.O."/>
            <person name="Devries R.P."/>
            <person name="Grigoriev I.V."/>
            <person name="Machida M."/>
            <person name="Baker S.E."/>
            <person name="Andersen M.R."/>
            <person name="Cantor M.N."/>
            <person name="Hua S.X."/>
        </authorList>
    </citation>
    <scope>NUCLEOTIDE SEQUENCE [LARGE SCALE GENOMIC DNA]</scope>
    <source>
        <strain evidence="5 6">CBS 119388</strain>
    </source>
</reference>
<feature type="domain" description="Serine hydrolase" evidence="4">
    <location>
        <begin position="36"/>
        <end position="311"/>
    </location>
</feature>
<evidence type="ECO:0000256" key="2">
    <source>
        <dbReference type="ARBA" id="ARBA00022801"/>
    </source>
</evidence>
<dbReference type="PANTHER" id="PTHR48070">
    <property type="entry name" value="ESTERASE OVCA2"/>
    <property type="match status" value="1"/>
</dbReference>
<dbReference type="AlphaFoldDB" id="A0A5N7DA51"/>
<evidence type="ECO:0000313" key="6">
    <source>
        <dbReference type="Proteomes" id="UP000325579"/>
    </source>
</evidence>
<dbReference type="Proteomes" id="UP000325579">
    <property type="component" value="Unassembled WGS sequence"/>
</dbReference>
<dbReference type="Pfam" id="PF03959">
    <property type="entry name" value="FSH1"/>
    <property type="match status" value="1"/>
</dbReference>
<organism evidence="5 6">
    <name type="scientific">Aspergillus pseudonomiae</name>
    <dbReference type="NCBI Taxonomy" id="1506151"/>
    <lineage>
        <taxon>Eukaryota</taxon>
        <taxon>Fungi</taxon>
        <taxon>Dikarya</taxon>
        <taxon>Ascomycota</taxon>
        <taxon>Pezizomycotina</taxon>
        <taxon>Eurotiomycetes</taxon>
        <taxon>Eurotiomycetidae</taxon>
        <taxon>Eurotiales</taxon>
        <taxon>Aspergillaceae</taxon>
        <taxon>Aspergillus</taxon>
        <taxon>Aspergillus subgen. Circumdati</taxon>
    </lineage>
</organism>
<evidence type="ECO:0000259" key="4">
    <source>
        <dbReference type="Pfam" id="PF03959"/>
    </source>
</evidence>
<dbReference type="GO" id="GO:0005737">
    <property type="term" value="C:cytoplasm"/>
    <property type="evidence" value="ECO:0007669"/>
    <property type="project" value="TreeGrafter"/>
</dbReference>
<gene>
    <name evidence="5" type="ORF">BDV37DRAFT_250315</name>
</gene>
<dbReference type="GeneID" id="43666864"/>
<evidence type="ECO:0000256" key="3">
    <source>
        <dbReference type="SAM" id="MobiDB-lite"/>
    </source>
</evidence>
<dbReference type="RefSeq" id="XP_031940665.1">
    <property type="nucleotide sequence ID" value="XM_032082173.1"/>
</dbReference>
<dbReference type="InterPro" id="IPR050593">
    <property type="entry name" value="LovG"/>
</dbReference>
<feature type="region of interest" description="Disordered" evidence="3">
    <location>
        <begin position="226"/>
        <end position="259"/>
    </location>
</feature>
<dbReference type="PANTHER" id="PTHR48070:SF3">
    <property type="entry name" value="ESTERASE DBAE-RELATED"/>
    <property type="match status" value="1"/>
</dbReference>
<evidence type="ECO:0000313" key="5">
    <source>
        <dbReference type="EMBL" id="KAE8403346.1"/>
    </source>
</evidence>
<feature type="compositionally biased region" description="Basic and acidic residues" evidence="3">
    <location>
        <begin position="135"/>
        <end position="144"/>
    </location>
</feature>
<feature type="region of interest" description="Disordered" evidence="3">
    <location>
        <begin position="126"/>
        <end position="162"/>
    </location>
</feature>
<accession>A0A5N7DA51</accession>
<feature type="compositionally biased region" description="Low complexity" evidence="3">
    <location>
        <begin position="227"/>
        <end position="237"/>
    </location>
</feature>
<evidence type="ECO:0000256" key="1">
    <source>
        <dbReference type="ARBA" id="ARBA00005863"/>
    </source>
</evidence>
<dbReference type="SUPFAM" id="SSF53474">
    <property type="entry name" value="alpha/beta-Hydrolases"/>
    <property type="match status" value="1"/>
</dbReference>
<sequence length="333" mass="35041">MTSSIAFTCNTMSSQSATTTTTRASSQQQPTPAPRPTILCFHGAGTNGLIFRLQARGLVRSLAPHFHFEFLDAPFEAACPGPGVGPVFQDLAPFRRWHCDGSAVDQFDLAGAEVVRERRVVRRLVRDALSPPPPQREEQEKGQEGQRLGYTPKSESGPGVAVAAGGGRGRVVGVLGFSQGTRVATGVCLDAELGASVQFAVLIAGTCPALMLTDYVDAGGDDGGDGCPADCSADSPVSPSPSPPSASSSTSELTEEVESPKDCIAIPSVHVQGLRDPWLADSKRLLRTCYKAERAVVVEFAGAHQVPTALGDVKRVAAAVLEVWKSAQRSEMQ</sequence>
<dbReference type="GO" id="GO:0044550">
    <property type="term" value="P:secondary metabolite biosynthetic process"/>
    <property type="evidence" value="ECO:0007669"/>
    <property type="project" value="TreeGrafter"/>
</dbReference>
<keyword evidence="6" id="KW-1185">Reference proteome</keyword>
<dbReference type="InterPro" id="IPR005645">
    <property type="entry name" value="FSH-like_dom"/>
</dbReference>
<dbReference type="GO" id="GO:0005634">
    <property type="term" value="C:nucleus"/>
    <property type="evidence" value="ECO:0007669"/>
    <property type="project" value="TreeGrafter"/>
</dbReference>
<dbReference type="OrthoDB" id="414698at2759"/>
<keyword evidence="2 5" id="KW-0378">Hydrolase</keyword>
<protein>
    <submittedName>
        <fullName evidence="5">Serine hydrolase FSH</fullName>
    </submittedName>
</protein>
<dbReference type="InterPro" id="IPR029058">
    <property type="entry name" value="AB_hydrolase_fold"/>
</dbReference>
<comment type="similarity">
    <text evidence="1">Belongs to the LovG family.</text>
</comment>
<dbReference type="Gene3D" id="3.40.50.1820">
    <property type="entry name" value="alpha/beta hydrolase"/>
    <property type="match status" value="1"/>
</dbReference>
<proteinExistence type="inferred from homology"/>
<dbReference type="EMBL" id="ML736777">
    <property type="protein sequence ID" value="KAE8403346.1"/>
    <property type="molecule type" value="Genomic_DNA"/>
</dbReference>
<name>A0A5N7DA51_9EURO</name>